<evidence type="ECO:0000313" key="7">
    <source>
        <dbReference type="EMBL" id="NMO14830.1"/>
    </source>
</evidence>
<dbReference type="Pfam" id="PF13442">
    <property type="entry name" value="Cytochrome_CBB3"/>
    <property type="match status" value="1"/>
</dbReference>
<accession>A0A848L769</accession>
<keyword evidence="8" id="KW-1185">Reference proteome</keyword>
<dbReference type="Gene3D" id="1.10.760.10">
    <property type="entry name" value="Cytochrome c-like domain"/>
    <property type="match status" value="1"/>
</dbReference>
<reference evidence="7 8" key="1">
    <citation type="submission" date="2020-04" db="EMBL/GenBank/DDBJ databases">
        <title>Draft genome of Pyxidicoccus fallax type strain.</title>
        <authorList>
            <person name="Whitworth D.E."/>
        </authorList>
    </citation>
    <scope>NUCLEOTIDE SEQUENCE [LARGE SCALE GENOMIC DNA]</scope>
    <source>
        <strain evidence="7 8">DSM 14698</strain>
    </source>
</reference>
<dbReference type="RefSeq" id="WP_169344126.1">
    <property type="nucleotide sequence ID" value="NZ_JABBJJ010000026.1"/>
</dbReference>
<organism evidence="7 8">
    <name type="scientific">Pyxidicoccus fallax</name>
    <dbReference type="NCBI Taxonomy" id="394095"/>
    <lineage>
        <taxon>Bacteria</taxon>
        <taxon>Pseudomonadati</taxon>
        <taxon>Myxococcota</taxon>
        <taxon>Myxococcia</taxon>
        <taxon>Myxococcales</taxon>
        <taxon>Cystobacterineae</taxon>
        <taxon>Myxococcaceae</taxon>
        <taxon>Pyxidicoccus</taxon>
    </lineage>
</organism>
<feature type="region of interest" description="Disordered" evidence="5">
    <location>
        <begin position="71"/>
        <end position="95"/>
    </location>
</feature>
<sequence length="149" mass="15237">MWGNAIRRQGWAVVLAASAAWGGIACTEKEAASPTGSGTAVAAASAGGGEALTPAVRKEAEEVFNSRCSVCHGPRGAGDGPASKGLTPPPRNFQDTDWQGEVSDEHIEKIIAYGGGAVGRSPAMPPNPDLADKPVVRGLREHIRGLAAK</sequence>
<gene>
    <name evidence="7" type="ORF">HG543_08145</name>
</gene>
<dbReference type="PROSITE" id="PS51007">
    <property type="entry name" value="CYTC"/>
    <property type="match status" value="1"/>
</dbReference>
<comment type="caution">
    <text evidence="7">The sequence shown here is derived from an EMBL/GenBank/DDBJ whole genome shotgun (WGS) entry which is preliminary data.</text>
</comment>
<feature type="domain" description="Cytochrome c" evidence="6">
    <location>
        <begin position="55"/>
        <end position="147"/>
    </location>
</feature>
<evidence type="ECO:0000256" key="2">
    <source>
        <dbReference type="ARBA" id="ARBA00022723"/>
    </source>
</evidence>
<evidence type="ECO:0000256" key="1">
    <source>
        <dbReference type="ARBA" id="ARBA00022617"/>
    </source>
</evidence>
<dbReference type="SUPFAM" id="SSF46626">
    <property type="entry name" value="Cytochrome c"/>
    <property type="match status" value="1"/>
</dbReference>
<dbReference type="GO" id="GO:0009055">
    <property type="term" value="F:electron transfer activity"/>
    <property type="evidence" value="ECO:0007669"/>
    <property type="project" value="InterPro"/>
</dbReference>
<evidence type="ECO:0000259" key="6">
    <source>
        <dbReference type="PROSITE" id="PS51007"/>
    </source>
</evidence>
<dbReference type="InterPro" id="IPR036909">
    <property type="entry name" value="Cyt_c-like_dom_sf"/>
</dbReference>
<name>A0A848L769_9BACT</name>
<evidence type="ECO:0000256" key="3">
    <source>
        <dbReference type="ARBA" id="ARBA00023004"/>
    </source>
</evidence>
<dbReference type="PROSITE" id="PS51257">
    <property type="entry name" value="PROKAR_LIPOPROTEIN"/>
    <property type="match status" value="1"/>
</dbReference>
<evidence type="ECO:0000256" key="4">
    <source>
        <dbReference type="PROSITE-ProRule" id="PRU00433"/>
    </source>
</evidence>
<keyword evidence="1 4" id="KW-0349">Heme</keyword>
<evidence type="ECO:0000256" key="5">
    <source>
        <dbReference type="SAM" id="MobiDB-lite"/>
    </source>
</evidence>
<dbReference type="EMBL" id="JABBJJ010000026">
    <property type="protein sequence ID" value="NMO14830.1"/>
    <property type="molecule type" value="Genomic_DNA"/>
</dbReference>
<evidence type="ECO:0000313" key="8">
    <source>
        <dbReference type="Proteomes" id="UP000518300"/>
    </source>
</evidence>
<dbReference type="GO" id="GO:0020037">
    <property type="term" value="F:heme binding"/>
    <property type="evidence" value="ECO:0007669"/>
    <property type="project" value="InterPro"/>
</dbReference>
<protein>
    <submittedName>
        <fullName evidence="7">Cytochrome c</fullName>
    </submittedName>
</protein>
<dbReference type="InterPro" id="IPR009056">
    <property type="entry name" value="Cyt_c-like_dom"/>
</dbReference>
<proteinExistence type="predicted"/>
<dbReference type="AlphaFoldDB" id="A0A848L769"/>
<keyword evidence="3 4" id="KW-0408">Iron</keyword>
<keyword evidence="2 4" id="KW-0479">Metal-binding</keyword>
<dbReference type="Proteomes" id="UP000518300">
    <property type="component" value="Unassembled WGS sequence"/>
</dbReference>
<dbReference type="GO" id="GO:0046872">
    <property type="term" value="F:metal ion binding"/>
    <property type="evidence" value="ECO:0007669"/>
    <property type="project" value="UniProtKB-KW"/>
</dbReference>